<dbReference type="InterPro" id="IPR029055">
    <property type="entry name" value="Ntn_hydrolases_N"/>
</dbReference>
<dbReference type="PANTHER" id="PTHR39328:SF1">
    <property type="entry name" value="BLL2871 PROTEIN"/>
    <property type="match status" value="1"/>
</dbReference>
<dbReference type="GO" id="GO:0016787">
    <property type="term" value="F:hydrolase activity"/>
    <property type="evidence" value="ECO:0007669"/>
    <property type="project" value="UniProtKB-KW"/>
</dbReference>
<proteinExistence type="predicted"/>
<sequence>MTFSLTARCARTGQLGVAVTSSSIAVAARCTFVRAGTGAVATQNVTDPRLGPKGLDFLAAGLPAQAAMNALLATQAHPEYRQVALIDDQGAIAWHSGARALGLAAVVVGPDCVAAGNLLADEGVPAAMVRAFEESGGELLAERLVRALEAGLAAGGEAGPVHSAGLVVAAEEAWPWADLRVDWHDEPNGAIPALRRLWQDWAPQADAYVTRALDPTAAPSYGVPGDE</sequence>
<dbReference type="Proteomes" id="UP000192917">
    <property type="component" value="Unassembled WGS sequence"/>
</dbReference>
<keyword evidence="1" id="KW-0378">Hydrolase</keyword>
<evidence type="ECO:0000313" key="2">
    <source>
        <dbReference type="Proteomes" id="UP000192917"/>
    </source>
</evidence>
<name>A0A1Y6CRF5_9PROT</name>
<dbReference type="Gene3D" id="3.60.20.10">
    <property type="entry name" value="Glutamine Phosphoribosylpyrophosphate, subunit 1, domain 1"/>
    <property type="match status" value="1"/>
</dbReference>
<protein>
    <submittedName>
        <fullName evidence="1">Uncharacterized conserved protein, Ntn-hydrolase superfamily</fullName>
    </submittedName>
</protein>
<accession>A0A1Y6CRF5</accession>
<dbReference type="EMBL" id="FWZX01000048">
    <property type="protein sequence ID" value="SMF82827.1"/>
    <property type="molecule type" value="Genomic_DNA"/>
</dbReference>
<dbReference type="InterPro" id="IPR010430">
    <property type="entry name" value="DUF1028"/>
</dbReference>
<dbReference type="SUPFAM" id="SSF56235">
    <property type="entry name" value="N-terminal nucleophile aminohydrolases (Ntn hydrolases)"/>
    <property type="match status" value="1"/>
</dbReference>
<dbReference type="RefSeq" id="WP_085126980.1">
    <property type="nucleotide sequence ID" value="NZ_FWZX01000048.1"/>
</dbReference>
<dbReference type="STRING" id="560819.SAMN05428998_1482"/>
<reference evidence="1 2" key="1">
    <citation type="submission" date="2017-04" db="EMBL/GenBank/DDBJ databases">
        <authorList>
            <person name="Afonso C.L."/>
            <person name="Miller P.J."/>
            <person name="Scott M.A."/>
            <person name="Spackman E."/>
            <person name="Goraichik I."/>
            <person name="Dimitrov K.M."/>
            <person name="Suarez D.L."/>
            <person name="Swayne D.E."/>
        </authorList>
    </citation>
    <scope>NUCLEOTIDE SEQUENCE [LARGE SCALE GENOMIC DNA]</scope>
    <source>
        <strain evidence="1 2">USBA 355</strain>
    </source>
</reference>
<dbReference type="Pfam" id="PF06267">
    <property type="entry name" value="DUF1028"/>
    <property type="match status" value="1"/>
</dbReference>
<dbReference type="AlphaFoldDB" id="A0A1Y6CRF5"/>
<evidence type="ECO:0000313" key="1">
    <source>
        <dbReference type="EMBL" id="SMF82827.1"/>
    </source>
</evidence>
<gene>
    <name evidence="1" type="ORF">SAMN05428998_1482</name>
</gene>
<dbReference type="PANTHER" id="PTHR39328">
    <property type="entry name" value="BLL2871 PROTEIN"/>
    <property type="match status" value="1"/>
</dbReference>
<keyword evidence="2" id="KW-1185">Reference proteome</keyword>
<organism evidence="1 2">
    <name type="scientific">Tistlia consotensis USBA 355</name>
    <dbReference type="NCBI Taxonomy" id="560819"/>
    <lineage>
        <taxon>Bacteria</taxon>
        <taxon>Pseudomonadati</taxon>
        <taxon>Pseudomonadota</taxon>
        <taxon>Alphaproteobacteria</taxon>
        <taxon>Rhodospirillales</taxon>
        <taxon>Rhodovibrionaceae</taxon>
        <taxon>Tistlia</taxon>
    </lineage>
</organism>